<dbReference type="AlphaFoldDB" id="R0LLD5"/>
<protein>
    <submittedName>
        <fullName evidence="1">Uncharacterized protein</fullName>
    </submittedName>
</protein>
<sequence length="356" mass="38186">MQLVLAALPQPCRVISVLCDKPRDAFLLLSSLCCAFPRLPAAFSSLLADGNAAQFPHGWISAASSPSYSTDIWGLFTTYLALHQEPALQPAQVLGGSKAEALLSHGTMLQGDSTLLQLTTAGFGAAAVSQAPEAAQLTALAMHPCTPQDTQKTSSPSLVLGEHCQQLLGCIWWQPLALSAVRAMGGTGGSKINRNPDREMKRQFWSKSDTRQESSVRAKLKINRYNCTSLGPGLGDRVAYPGFTFCKAEPLQMGMKITICLRVVTVQHLYKTHVPGGGAPEAINIAKQRRSAFGIHTPEGTRCAVSLQRFNSSLPCEAAASGSTRTLAQLHPRVGFLSEQPSFPLFPAPKHHPSYP</sequence>
<reference evidence="2" key="1">
    <citation type="journal article" date="2013" name="Nat. Genet.">
        <title>The duck genome and transcriptome provide insight into an avian influenza virus reservoir species.</title>
        <authorList>
            <person name="Huang Y."/>
            <person name="Li Y."/>
            <person name="Burt D.W."/>
            <person name="Chen H."/>
            <person name="Zhang Y."/>
            <person name="Qian W."/>
            <person name="Kim H."/>
            <person name="Gan S."/>
            <person name="Zhao Y."/>
            <person name="Li J."/>
            <person name="Yi K."/>
            <person name="Feng H."/>
            <person name="Zhu P."/>
            <person name="Li B."/>
            <person name="Liu Q."/>
            <person name="Fairley S."/>
            <person name="Magor K.E."/>
            <person name="Du Z."/>
            <person name="Hu X."/>
            <person name="Goodman L."/>
            <person name="Tafer H."/>
            <person name="Vignal A."/>
            <person name="Lee T."/>
            <person name="Kim K.W."/>
            <person name="Sheng Z."/>
            <person name="An Y."/>
            <person name="Searle S."/>
            <person name="Herrero J."/>
            <person name="Groenen M.A."/>
            <person name="Crooijmans R.P."/>
            <person name="Faraut T."/>
            <person name="Cai Q."/>
            <person name="Webster R.G."/>
            <person name="Aldridge J.R."/>
            <person name="Warren W.C."/>
            <person name="Bartschat S."/>
            <person name="Kehr S."/>
            <person name="Marz M."/>
            <person name="Stadler P.F."/>
            <person name="Smith J."/>
            <person name="Kraus R.H."/>
            <person name="Zhao Y."/>
            <person name="Ren L."/>
            <person name="Fei J."/>
            <person name="Morisson M."/>
            <person name="Kaiser P."/>
            <person name="Griffin D.K."/>
            <person name="Rao M."/>
            <person name="Pitel F."/>
            <person name="Wang J."/>
            <person name="Li N."/>
        </authorList>
    </citation>
    <scope>NUCLEOTIDE SEQUENCE [LARGE SCALE GENOMIC DNA]</scope>
</reference>
<evidence type="ECO:0000313" key="2">
    <source>
        <dbReference type="Proteomes" id="UP000296049"/>
    </source>
</evidence>
<organism evidence="1 2">
    <name type="scientific">Anas platyrhynchos</name>
    <name type="common">Mallard</name>
    <name type="synonym">Anas boschas</name>
    <dbReference type="NCBI Taxonomy" id="8839"/>
    <lineage>
        <taxon>Eukaryota</taxon>
        <taxon>Metazoa</taxon>
        <taxon>Chordata</taxon>
        <taxon>Craniata</taxon>
        <taxon>Vertebrata</taxon>
        <taxon>Euteleostomi</taxon>
        <taxon>Archelosauria</taxon>
        <taxon>Archosauria</taxon>
        <taxon>Dinosauria</taxon>
        <taxon>Saurischia</taxon>
        <taxon>Theropoda</taxon>
        <taxon>Coelurosauria</taxon>
        <taxon>Aves</taxon>
        <taxon>Neognathae</taxon>
        <taxon>Galloanserae</taxon>
        <taxon>Anseriformes</taxon>
        <taxon>Anatidae</taxon>
        <taxon>Anatinae</taxon>
        <taxon>Anas</taxon>
    </lineage>
</organism>
<accession>R0LLD5</accession>
<keyword evidence="2" id="KW-1185">Reference proteome</keyword>
<dbReference type="EMBL" id="KB742605">
    <property type="protein sequence ID" value="EOB06504.1"/>
    <property type="molecule type" value="Genomic_DNA"/>
</dbReference>
<name>R0LLD5_ANAPL</name>
<dbReference type="Proteomes" id="UP000296049">
    <property type="component" value="Unassembled WGS sequence"/>
</dbReference>
<proteinExistence type="predicted"/>
<gene>
    <name evidence="1" type="ORF">Anapl_03690</name>
</gene>
<evidence type="ECO:0000313" key="1">
    <source>
        <dbReference type="EMBL" id="EOB06504.1"/>
    </source>
</evidence>